<dbReference type="GO" id="GO:0008239">
    <property type="term" value="F:dipeptidyl-peptidase activity"/>
    <property type="evidence" value="ECO:0007669"/>
    <property type="project" value="TreeGrafter"/>
</dbReference>
<organism evidence="6 7">
    <name type="scientific">Hapsidospora chrysogenum (strain ATCC 11550 / CBS 779.69 / DSM 880 / IAM 14645 / JCM 23072 / IMI 49137)</name>
    <name type="common">Acremonium chrysogenum</name>
    <dbReference type="NCBI Taxonomy" id="857340"/>
    <lineage>
        <taxon>Eukaryota</taxon>
        <taxon>Fungi</taxon>
        <taxon>Dikarya</taxon>
        <taxon>Ascomycota</taxon>
        <taxon>Pezizomycotina</taxon>
        <taxon>Sordariomycetes</taxon>
        <taxon>Hypocreomycetidae</taxon>
        <taxon>Hypocreales</taxon>
        <taxon>Bionectriaceae</taxon>
        <taxon>Hapsidospora</taxon>
    </lineage>
</organism>
<evidence type="ECO:0000256" key="2">
    <source>
        <dbReference type="ARBA" id="ARBA00022670"/>
    </source>
</evidence>
<dbReference type="Gene3D" id="3.40.50.1820">
    <property type="entry name" value="alpha/beta hydrolase"/>
    <property type="match status" value="2"/>
</dbReference>
<evidence type="ECO:0000256" key="5">
    <source>
        <dbReference type="ARBA" id="ARBA00023180"/>
    </source>
</evidence>
<comment type="similarity">
    <text evidence="1">Belongs to the peptidase S28 family.</text>
</comment>
<dbReference type="GO" id="GO:0070008">
    <property type="term" value="F:serine-type exopeptidase activity"/>
    <property type="evidence" value="ECO:0007669"/>
    <property type="project" value="InterPro"/>
</dbReference>
<dbReference type="PANTHER" id="PTHR11010">
    <property type="entry name" value="PROTEASE S28 PRO-X CARBOXYPEPTIDASE-RELATED"/>
    <property type="match status" value="1"/>
</dbReference>
<keyword evidence="5" id="KW-0325">Glycoprotein</keyword>
<keyword evidence="2 6" id="KW-0645">Protease</keyword>
<dbReference type="Pfam" id="PF05577">
    <property type="entry name" value="Peptidase_S28"/>
    <property type="match status" value="1"/>
</dbReference>
<sequence length="515" mass="57541">MRGLPIPLGELTKKVTTSAAREGAVAVYPEYNLSVPIDHFHNDTKYEPHSNGSFPLRYWFDAQFYKPGGPVFVLSGGETSGEDRLPFLEKGIVHEIAKATDGLGVILEHRYYGSSLPTPDFSTENLRFLTTEQALADTAYFARHVEFEGLEDVDFSPENVPWIAYGGSYAGSFVAFLRVVYPDVFFAAISSSGVPAAIWDYWEYYEAARLFGPGECPETQGKLVNVADKILMDEDNNAKYAAKLKALFGMGETSDDADFASAVGAGISLLQSYNWDPAISSDGFFKYCDAITSDENQFPEQEPKRADVEEIITAAGYADELDPLADRMLNMIGTHFQNLHSGAQSQDEYFRTSDASLYARDGPDETWRLWPYQVCTEWGFLQTGSGAPDDILPMISRLIDLEYSTRICRDAFNISEPANTDAINKYGAFDISYPRLAWVDGEWDPWRAAGVQALSQPPRESTPSEPVILIDDAVHHWDENGVFPNETRPGVPPKAVKDTMEEMREFVKAWLEEWK</sequence>
<dbReference type="EMBL" id="JPKY01000002">
    <property type="protein sequence ID" value="KFH48658.1"/>
    <property type="molecule type" value="Genomic_DNA"/>
</dbReference>
<dbReference type="InterPro" id="IPR008758">
    <property type="entry name" value="Peptidase_S28"/>
</dbReference>
<dbReference type="SUPFAM" id="SSF53474">
    <property type="entry name" value="alpha/beta-Hydrolases"/>
    <property type="match status" value="1"/>
</dbReference>
<dbReference type="InterPro" id="IPR029058">
    <property type="entry name" value="AB_hydrolase_fold"/>
</dbReference>
<dbReference type="Proteomes" id="UP000029964">
    <property type="component" value="Unassembled WGS sequence"/>
</dbReference>
<keyword evidence="7" id="KW-1185">Reference proteome</keyword>
<evidence type="ECO:0000256" key="1">
    <source>
        <dbReference type="ARBA" id="ARBA00011079"/>
    </source>
</evidence>
<evidence type="ECO:0000256" key="4">
    <source>
        <dbReference type="ARBA" id="ARBA00022801"/>
    </source>
</evidence>
<dbReference type="HOGENOM" id="CLU_023630_0_0_1"/>
<dbReference type="FunFam" id="3.40.50.1820:FF:000251">
    <property type="entry name" value="Extracelular serine carboxypeptidase, putative"/>
    <property type="match status" value="1"/>
</dbReference>
<comment type="caution">
    <text evidence="6">The sequence shown here is derived from an EMBL/GenBank/DDBJ whole genome shotgun (WGS) entry which is preliminary data.</text>
</comment>
<dbReference type="OrthoDB" id="1735038at2759"/>
<proteinExistence type="inferred from homology"/>
<reference evidence="7" key="1">
    <citation type="journal article" date="2014" name="Genome Announc.">
        <title>Genome sequence and annotation of Acremonium chrysogenum, producer of the beta-lactam antibiotic cephalosporin C.</title>
        <authorList>
            <person name="Terfehr D."/>
            <person name="Dahlmann T.A."/>
            <person name="Specht T."/>
            <person name="Zadra I."/>
            <person name="Kuernsteiner H."/>
            <person name="Kueck U."/>
        </authorList>
    </citation>
    <scope>NUCLEOTIDE SEQUENCE [LARGE SCALE GENOMIC DNA]</scope>
    <source>
        <strain evidence="7">ATCC 11550 / CBS 779.69 / DSM 880 / IAM 14645 / JCM 23072 / IMI 49137</strain>
    </source>
</reference>
<keyword evidence="3" id="KW-0732">Signal</keyword>
<protein>
    <submittedName>
        <fullName evidence="6">Serine protease-like protein</fullName>
    </submittedName>
</protein>
<keyword evidence="4" id="KW-0378">Hydrolase</keyword>
<accession>A0A086TH26</accession>
<gene>
    <name evidence="6" type="ORF">ACRE_004120</name>
</gene>
<evidence type="ECO:0000313" key="6">
    <source>
        <dbReference type="EMBL" id="KFH48658.1"/>
    </source>
</evidence>
<evidence type="ECO:0000256" key="3">
    <source>
        <dbReference type="ARBA" id="ARBA00022729"/>
    </source>
</evidence>
<evidence type="ECO:0000313" key="7">
    <source>
        <dbReference type="Proteomes" id="UP000029964"/>
    </source>
</evidence>
<name>A0A086TH26_HAPC1</name>
<dbReference type="PANTHER" id="PTHR11010:SF117">
    <property type="entry name" value="SERINE PROTEASE 16"/>
    <property type="match status" value="1"/>
</dbReference>
<dbReference type="GO" id="GO:0006508">
    <property type="term" value="P:proteolysis"/>
    <property type="evidence" value="ECO:0007669"/>
    <property type="project" value="UniProtKB-KW"/>
</dbReference>
<dbReference type="AlphaFoldDB" id="A0A086TH26"/>